<dbReference type="EMBL" id="MW862981">
    <property type="protein sequence ID" value="QWY81871.1"/>
    <property type="molecule type" value="Genomic_DNA"/>
</dbReference>
<evidence type="ECO:0000313" key="1">
    <source>
        <dbReference type="EMBL" id="QWY81871.1"/>
    </source>
</evidence>
<keyword evidence="2" id="KW-1185">Reference proteome</keyword>
<protein>
    <submittedName>
        <fullName evidence="1">Uncharacterized protein</fullName>
    </submittedName>
</protein>
<proteinExistence type="predicted"/>
<dbReference type="Proteomes" id="UP000693682">
    <property type="component" value="Segment"/>
</dbReference>
<name>A0A8F3E5L1_9CAUD</name>
<sequence>MPHCFIDLRDHSALLVGLIGHDPDAELDIDRLVAEARAKEGRPLDPAEEWLRHLDALLAEGRHPEPTLRQARELADALRARGLHGLTSDEVARLALRARRWRAAHAAYQDTVAAILTCEPSQSAALLSRMVRLAQLLQFLR</sequence>
<evidence type="ECO:0000313" key="2">
    <source>
        <dbReference type="Proteomes" id="UP000693682"/>
    </source>
</evidence>
<gene>
    <name evidence="1" type="primary">48</name>
    <name evidence="1" type="ORF">SEA_HONK_48</name>
</gene>
<reference evidence="1" key="1">
    <citation type="submission" date="2021-04" db="EMBL/GenBank/DDBJ databases">
        <authorList>
            <person name="Ulbrich M."/>
            <person name="Aldana K.S."/>
            <person name="Brown J.W."/>
            <person name="Campbell D.M."/>
            <person name="Chai A.E."/>
            <person name="Dalson K.A."/>
            <person name="Dembinski E."/>
            <person name="Gomez D.E."/>
            <person name="Gupta K."/>
            <person name="Guyot M."/>
            <person name="Hocutt K.M."/>
            <person name="Holsinger J.M."/>
            <person name="Ibarra L.A."/>
            <person name="Jeon T.-Y."/>
            <person name="Mackenzie M."/>
            <person name="Marquez I.-P.P."/>
            <person name="Mathenge R.W."/>
            <person name="Mo B.F."/>
            <person name="Nelson S."/>
            <person name="Zepeda J."/>
            <person name="Zhang L.J."/>
            <person name="Ngo R."/>
            <person name="Tse V.Y."/>
            <person name="Garlena R.A."/>
            <person name="Russell D.A."/>
            <person name="Pope W.H."/>
            <person name="Jacobs-Sera D."/>
            <person name="Hatfull G.F."/>
            <person name="Reddi K."/>
            <person name="Moberg-Parker J."/>
            <person name="Freise A.C."/>
        </authorList>
    </citation>
    <scope>NUCLEOTIDE SEQUENCE</scope>
</reference>
<organism evidence="1 2">
    <name type="scientific">Microbacterium phage Honk</name>
    <dbReference type="NCBI Taxonomy" id="2836095"/>
    <lineage>
        <taxon>Viruses</taxon>
        <taxon>Duplodnaviria</taxon>
        <taxon>Heunggongvirae</taxon>
        <taxon>Uroviricota</taxon>
        <taxon>Caudoviricetes</taxon>
        <taxon>Casidaviridae</taxon>
        <taxon>Honkvirus</taxon>
        <taxon>Honkvirus honk</taxon>
    </lineage>
</organism>
<accession>A0A8F3E5L1</accession>